<dbReference type="InterPro" id="IPR029058">
    <property type="entry name" value="AB_hydrolase_fold"/>
</dbReference>
<feature type="non-terminal residue" evidence="1">
    <location>
        <position position="1"/>
    </location>
</feature>
<protein>
    <recommendedName>
        <fullName evidence="2">Alpha/beta hydrolase</fullName>
    </recommendedName>
</protein>
<organism evidence="1">
    <name type="scientific">marine sediment metagenome</name>
    <dbReference type="NCBI Taxonomy" id="412755"/>
    <lineage>
        <taxon>unclassified sequences</taxon>
        <taxon>metagenomes</taxon>
        <taxon>ecological metagenomes</taxon>
    </lineage>
</organism>
<comment type="caution">
    <text evidence="1">The sequence shown here is derived from an EMBL/GenBank/DDBJ whole genome shotgun (WGS) entry which is preliminary data.</text>
</comment>
<evidence type="ECO:0008006" key="2">
    <source>
        <dbReference type="Google" id="ProtNLM"/>
    </source>
</evidence>
<accession>X0UWQ5</accession>
<dbReference type="EMBL" id="BARS01025966">
    <property type="protein sequence ID" value="GAG10284.1"/>
    <property type="molecule type" value="Genomic_DNA"/>
</dbReference>
<gene>
    <name evidence="1" type="ORF">S01H1_40973</name>
</gene>
<reference evidence="1" key="1">
    <citation type="journal article" date="2014" name="Front. Microbiol.">
        <title>High frequency of phylogenetically diverse reductive dehalogenase-homologous genes in deep subseafloor sedimentary metagenomes.</title>
        <authorList>
            <person name="Kawai M."/>
            <person name="Futagami T."/>
            <person name="Toyoda A."/>
            <person name="Takaki Y."/>
            <person name="Nishi S."/>
            <person name="Hori S."/>
            <person name="Arai W."/>
            <person name="Tsubouchi T."/>
            <person name="Morono Y."/>
            <person name="Uchiyama I."/>
            <person name="Ito T."/>
            <person name="Fujiyama A."/>
            <person name="Inagaki F."/>
            <person name="Takami H."/>
        </authorList>
    </citation>
    <scope>NUCLEOTIDE SEQUENCE</scope>
    <source>
        <strain evidence="1">Expedition CK06-06</strain>
    </source>
</reference>
<dbReference type="SUPFAM" id="SSF53474">
    <property type="entry name" value="alpha/beta-Hydrolases"/>
    <property type="match status" value="1"/>
</dbReference>
<dbReference type="AlphaFoldDB" id="X0UWQ5"/>
<evidence type="ECO:0000313" key="1">
    <source>
        <dbReference type="EMBL" id="GAG10284.1"/>
    </source>
</evidence>
<sequence>AILEDCGHLTMQDDPETDIRIIRDFLAQVESK</sequence>
<name>X0UWQ5_9ZZZZ</name>
<proteinExistence type="predicted"/>